<dbReference type="Pfam" id="PF03167">
    <property type="entry name" value="UDG"/>
    <property type="match status" value="1"/>
</dbReference>
<keyword evidence="7 8" id="KW-0234">DNA repair</keyword>
<comment type="catalytic activity">
    <reaction evidence="1 8 10">
        <text>Hydrolyzes single-stranded DNA or mismatched double-stranded DNA and polynucleotides, releasing free uracil.</text>
        <dbReference type="EC" id="3.2.2.27"/>
    </reaction>
</comment>
<evidence type="ECO:0000256" key="2">
    <source>
        <dbReference type="ARBA" id="ARBA00002631"/>
    </source>
</evidence>
<evidence type="ECO:0000256" key="1">
    <source>
        <dbReference type="ARBA" id="ARBA00001400"/>
    </source>
</evidence>
<evidence type="ECO:0000313" key="12">
    <source>
        <dbReference type="EMBL" id="TDV23061.1"/>
    </source>
</evidence>
<sequence length="229" mass="26687">MKDSFLKILQIEGRKPYFENILYELKNAELNKQVIYPHQLDLFRPFEFFQLQDTKVIILGQDPYYSNDFADGLAFSTRQKTTPKSLNNIFKVLLNDYPNTEIQTNSLVSWAKQGILLMNVIFSVIQGQPNSHTNIGWQAFSQAVIEEIITQNPNVILVLLGQQAQKFANKLHNIKQLNPDNIIKTSHPSPFSYQKGFHKSQLFKNINNRLKKQNQTEINWNLYKGERAW</sequence>
<reference evidence="12 13" key="1">
    <citation type="submission" date="2019-03" db="EMBL/GenBank/DDBJ databases">
        <title>Genomic Encyclopedia of Archaeal and Bacterial Type Strains, Phase II (KMG-II): from individual species to whole genera.</title>
        <authorList>
            <person name="Goeker M."/>
        </authorList>
    </citation>
    <scope>NUCLEOTIDE SEQUENCE [LARGE SCALE GENOMIC DNA]</scope>
    <source>
        <strain evidence="12 13">ATCC 35214</strain>
    </source>
</reference>
<dbReference type="GO" id="GO:0097510">
    <property type="term" value="P:base-excision repair, AP site formation via deaminated base removal"/>
    <property type="evidence" value="ECO:0007669"/>
    <property type="project" value="TreeGrafter"/>
</dbReference>
<dbReference type="PROSITE" id="PS00130">
    <property type="entry name" value="U_DNA_GLYCOSYLASE"/>
    <property type="match status" value="1"/>
</dbReference>
<dbReference type="InterPro" id="IPR018085">
    <property type="entry name" value="Ura-DNA_Glyclase_AS"/>
</dbReference>
<dbReference type="OrthoDB" id="9804372at2"/>
<evidence type="ECO:0000256" key="4">
    <source>
        <dbReference type="ARBA" id="ARBA00012030"/>
    </source>
</evidence>
<comment type="subcellular location">
    <subcellularLocation>
        <location evidence="8">Cytoplasm</location>
    </subcellularLocation>
</comment>
<keyword evidence="6 8" id="KW-0378">Hydrolase</keyword>
<dbReference type="PANTHER" id="PTHR11264:SF0">
    <property type="entry name" value="URACIL-DNA GLYCOSYLASE"/>
    <property type="match status" value="1"/>
</dbReference>
<comment type="function">
    <text evidence="2 8 10">Excises uracil residues from the DNA which can arise as a result of misincorporation of dUMP residues by DNA polymerase or due to deamination of cytosine.</text>
</comment>
<keyword evidence="13" id="KW-1185">Reference proteome</keyword>
<comment type="similarity">
    <text evidence="3 8 10">Belongs to the uracil-DNA glycosylase (UDG) superfamily. UNG family.</text>
</comment>
<feature type="active site" description="Proton acceptor" evidence="8 9">
    <location>
        <position position="62"/>
    </location>
</feature>
<name>A0A4R7UBZ0_9BACT</name>
<evidence type="ECO:0000256" key="3">
    <source>
        <dbReference type="ARBA" id="ARBA00008184"/>
    </source>
</evidence>
<evidence type="ECO:0000313" key="13">
    <source>
        <dbReference type="Proteomes" id="UP000295757"/>
    </source>
</evidence>
<protein>
    <recommendedName>
        <fullName evidence="4 8">Uracil-DNA glycosylase</fullName>
        <shortName evidence="8">UDG</shortName>
        <ecNumber evidence="4 8">3.2.2.27</ecNumber>
    </recommendedName>
</protein>
<dbReference type="PANTHER" id="PTHR11264">
    <property type="entry name" value="URACIL-DNA GLYCOSYLASE"/>
    <property type="match status" value="1"/>
</dbReference>
<dbReference type="Gene3D" id="3.40.470.10">
    <property type="entry name" value="Uracil-DNA glycosylase-like domain"/>
    <property type="match status" value="1"/>
</dbReference>
<organism evidence="12 13">
    <name type="scientific">Mycoplasmopsis mustelae</name>
    <dbReference type="NCBI Taxonomy" id="171289"/>
    <lineage>
        <taxon>Bacteria</taxon>
        <taxon>Bacillati</taxon>
        <taxon>Mycoplasmatota</taxon>
        <taxon>Mycoplasmoidales</taxon>
        <taxon>Metamycoplasmataceae</taxon>
        <taxon>Mycoplasmopsis</taxon>
    </lineage>
</organism>
<dbReference type="InterPro" id="IPR036895">
    <property type="entry name" value="Uracil-DNA_glycosylase-like_sf"/>
</dbReference>
<dbReference type="HAMAP" id="MF_00148">
    <property type="entry name" value="UDG"/>
    <property type="match status" value="1"/>
</dbReference>
<dbReference type="AlphaFoldDB" id="A0A4R7UBZ0"/>
<keyword evidence="5 8" id="KW-0227">DNA damage</keyword>
<evidence type="ECO:0000256" key="5">
    <source>
        <dbReference type="ARBA" id="ARBA00022763"/>
    </source>
</evidence>
<dbReference type="NCBIfam" id="NF003588">
    <property type="entry name" value="PRK05254.1-1"/>
    <property type="match status" value="1"/>
</dbReference>
<evidence type="ECO:0000256" key="9">
    <source>
        <dbReference type="PROSITE-ProRule" id="PRU10072"/>
    </source>
</evidence>
<evidence type="ECO:0000256" key="7">
    <source>
        <dbReference type="ARBA" id="ARBA00023204"/>
    </source>
</evidence>
<dbReference type="InterPro" id="IPR005122">
    <property type="entry name" value="Uracil-DNA_glycosylase-like"/>
</dbReference>
<dbReference type="InterPro" id="IPR002043">
    <property type="entry name" value="UDG_fam1"/>
</dbReference>
<dbReference type="EC" id="3.2.2.27" evidence="4 8"/>
<evidence type="ECO:0000259" key="11">
    <source>
        <dbReference type="SMART" id="SM00986"/>
    </source>
</evidence>
<dbReference type="SMART" id="SM00987">
    <property type="entry name" value="UreE_C"/>
    <property type="match status" value="1"/>
</dbReference>
<evidence type="ECO:0000256" key="6">
    <source>
        <dbReference type="ARBA" id="ARBA00022801"/>
    </source>
</evidence>
<dbReference type="CDD" id="cd10027">
    <property type="entry name" value="UDG-F1-like"/>
    <property type="match status" value="1"/>
</dbReference>
<dbReference type="EMBL" id="SOCN01000004">
    <property type="protein sequence ID" value="TDV23061.1"/>
    <property type="molecule type" value="Genomic_DNA"/>
</dbReference>
<evidence type="ECO:0000256" key="10">
    <source>
        <dbReference type="RuleBase" id="RU003780"/>
    </source>
</evidence>
<evidence type="ECO:0000256" key="8">
    <source>
        <dbReference type="HAMAP-Rule" id="MF_00148"/>
    </source>
</evidence>
<feature type="domain" description="Uracil-DNA glycosylase-like" evidence="11">
    <location>
        <begin position="47"/>
        <end position="210"/>
    </location>
</feature>
<accession>A0A4R7UBZ0</accession>
<dbReference type="RefSeq" id="WP_134111226.1">
    <property type="nucleotide sequence ID" value="NZ_SOCN01000004.1"/>
</dbReference>
<dbReference type="Proteomes" id="UP000295757">
    <property type="component" value="Unassembled WGS sequence"/>
</dbReference>
<dbReference type="NCBIfam" id="NF003592">
    <property type="entry name" value="PRK05254.1-5"/>
    <property type="match status" value="1"/>
</dbReference>
<dbReference type="NCBIfam" id="TIGR00628">
    <property type="entry name" value="ung"/>
    <property type="match status" value="1"/>
</dbReference>
<keyword evidence="8" id="KW-0963">Cytoplasm</keyword>
<dbReference type="GO" id="GO:0004844">
    <property type="term" value="F:uracil DNA N-glycosylase activity"/>
    <property type="evidence" value="ECO:0007669"/>
    <property type="project" value="UniProtKB-UniRule"/>
</dbReference>
<proteinExistence type="inferred from homology"/>
<dbReference type="GO" id="GO:0005737">
    <property type="term" value="C:cytoplasm"/>
    <property type="evidence" value="ECO:0007669"/>
    <property type="project" value="UniProtKB-SubCell"/>
</dbReference>
<gene>
    <name evidence="8" type="primary">ung</name>
    <name evidence="12" type="ORF">BCF59_0684</name>
</gene>
<dbReference type="SMART" id="SM00986">
    <property type="entry name" value="UDG"/>
    <property type="match status" value="1"/>
</dbReference>
<comment type="caution">
    <text evidence="12">The sequence shown here is derived from an EMBL/GenBank/DDBJ whole genome shotgun (WGS) entry which is preliminary data.</text>
</comment>
<dbReference type="SUPFAM" id="SSF52141">
    <property type="entry name" value="Uracil-DNA glycosylase-like"/>
    <property type="match status" value="1"/>
</dbReference>